<feature type="non-terminal residue" evidence="1">
    <location>
        <position position="24"/>
    </location>
</feature>
<gene>
    <name evidence="1" type="ORF">LCGC14_1496110</name>
</gene>
<dbReference type="AlphaFoldDB" id="A0A0F9M6X8"/>
<reference evidence="1" key="1">
    <citation type="journal article" date="2015" name="Nature">
        <title>Complex archaea that bridge the gap between prokaryotes and eukaryotes.</title>
        <authorList>
            <person name="Spang A."/>
            <person name="Saw J.H."/>
            <person name="Jorgensen S.L."/>
            <person name="Zaremba-Niedzwiedzka K."/>
            <person name="Martijn J."/>
            <person name="Lind A.E."/>
            <person name="van Eijk R."/>
            <person name="Schleper C."/>
            <person name="Guy L."/>
            <person name="Ettema T.J."/>
        </authorList>
    </citation>
    <scope>NUCLEOTIDE SEQUENCE</scope>
</reference>
<comment type="caution">
    <text evidence="1">The sequence shown here is derived from an EMBL/GenBank/DDBJ whole genome shotgun (WGS) entry which is preliminary data.</text>
</comment>
<organism evidence="1">
    <name type="scientific">marine sediment metagenome</name>
    <dbReference type="NCBI Taxonomy" id="412755"/>
    <lineage>
        <taxon>unclassified sequences</taxon>
        <taxon>metagenomes</taxon>
        <taxon>ecological metagenomes</taxon>
    </lineage>
</organism>
<evidence type="ECO:0000313" key="1">
    <source>
        <dbReference type="EMBL" id="KKM64947.1"/>
    </source>
</evidence>
<proteinExistence type="predicted"/>
<name>A0A0F9M6X8_9ZZZZ</name>
<sequence length="24" mass="2878">MGIFSYLGSAFVRAGTHYQHHRRW</sequence>
<accession>A0A0F9M6X8</accession>
<protein>
    <submittedName>
        <fullName evidence="1">Uncharacterized protein</fullName>
    </submittedName>
</protein>
<dbReference type="EMBL" id="LAZR01010807">
    <property type="protein sequence ID" value="KKM64947.1"/>
    <property type="molecule type" value="Genomic_DNA"/>
</dbReference>